<dbReference type="Proteomes" id="UP001230768">
    <property type="component" value="Chromosome"/>
</dbReference>
<reference evidence="1 2" key="1">
    <citation type="submission" date="2023-02" db="EMBL/GenBank/DDBJ databases">
        <title>Evolution of Hrp T3SS in non-pathogenic Pseudomonas fluorescens.</title>
        <authorList>
            <person name="Liao K."/>
            <person name="Wei H."/>
            <person name="Gu Y."/>
        </authorList>
    </citation>
    <scope>NUCLEOTIDE SEQUENCE [LARGE SCALE GENOMIC DNA]</scope>
    <source>
        <strain evidence="1 2">FP607</strain>
    </source>
</reference>
<dbReference type="RefSeq" id="WP_305422271.1">
    <property type="nucleotide sequence ID" value="NZ_CP117430.1"/>
</dbReference>
<evidence type="ECO:0000313" key="1">
    <source>
        <dbReference type="EMBL" id="WLI16603.1"/>
    </source>
</evidence>
<gene>
    <name evidence="1" type="ORF">PSH88_20355</name>
</gene>
<proteinExistence type="predicted"/>
<keyword evidence="2" id="KW-1185">Reference proteome</keyword>
<sequence length="86" mass="9500">MTIFVEGQADTVKRPRCAITLLTRLPENKVLSGGGRAYVGSVPLRPKPLELFHAKAHEFKSLFNNTLDPERASELRDKMLAAGIPL</sequence>
<name>A0ABY9GLW6_9PSED</name>
<dbReference type="EMBL" id="CP117430">
    <property type="protein sequence ID" value="WLI16603.1"/>
    <property type="molecule type" value="Genomic_DNA"/>
</dbReference>
<organism evidence="1 2">
    <name type="scientific">Pseudomonas wuhanensis</name>
    <dbReference type="NCBI Taxonomy" id="2954098"/>
    <lineage>
        <taxon>Bacteria</taxon>
        <taxon>Pseudomonadati</taxon>
        <taxon>Pseudomonadota</taxon>
        <taxon>Gammaproteobacteria</taxon>
        <taxon>Pseudomonadales</taxon>
        <taxon>Pseudomonadaceae</taxon>
        <taxon>Pseudomonas</taxon>
    </lineage>
</organism>
<evidence type="ECO:0000313" key="2">
    <source>
        <dbReference type="Proteomes" id="UP001230768"/>
    </source>
</evidence>
<protein>
    <submittedName>
        <fullName evidence="1">Uncharacterized protein</fullName>
    </submittedName>
</protein>
<accession>A0ABY9GLW6</accession>